<organism evidence="1">
    <name type="scientific">viral metagenome</name>
    <dbReference type="NCBI Taxonomy" id="1070528"/>
    <lineage>
        <taxon>unclassified sequences</taxon>
        <taxon>metagenomes</taxon>
        <taxon>organismal metagenomes</taxon>
    </lineage>
</organism>
<protein>
    <submittedName>
        <fullName evidence="1">Uncharacterized protein</fullName>
    </submittedName>
</protein>
<sequence>MKCSICKQEGHNKRSCKKMTTPVSAPKIEAETDVKVIPPVKVEPEMSSESVHNMLIRIIQQQAEKEEKQDIWKNSPYKDLVKLQSNNVGNVGEGLINNICKSSGIDADCNGAKTKQIGGGEGDGKIMGIPIEIKTAHQGSSSPSFQHELGEVPWKGGKYMIFVDIAPECIYLTIFKNFAEVIYKGKEKLPCFPTKTVTWRKEKGAFKLDTSVKINELSVENGHAIKITQTTSNDTITSFIKRVIV</sequence>
<proteinExistence type="predicted"/>
<evidence type="ECO:0000313" key="1">
    <source>
        <dbReference type="EMBL" id="QHU06518.1"/>
    </source>
</evidence>
<dbReference type="EMBL" id="MN740657">
    <property type="protein sequence ID" value="QHU06518.1"/>
    <property type="molecule type" value="Genomic_DNA"/>
</dbReference>
<name>A0A6C0JRL1_9ZZZZ</name>
<dbReference type="AlphaFoldDB" id="A0A6C0JRL1"/>
<accession>A0A6C0JRL1</accession>
<reference evidence="1" key="1">
    <citation type="journal article" date="2020" name="Nature">
        <title>Giant virus diversity and host interactions through global metagenomics.</title>
        <authorList>
            <person name="Schulz F."/>
            <person name="Roux S."/>
            <person name="Paez-Espino D."/>
            <person name="Jungbluth S."/>
            <person name="Walsh D.A."/>
            <person name="Denef V.J."/>
            <person name="McMahon K.D."/>
            <person name="Konstantinidis K.T."/>
            <person name="Eloe-Fadrosh E.A."/>
            <person name="Kyrpides N.C."/>
            <person name="Woyke T."/>
        </authorList>
    </citation>
    <scope>NUCLEOTIDE SEQUENCE</scope>
    <source>
        <strain evidence="1">GVMAG-S-1035315-10</strain>
    </source>
</reference>